<protein>
    <submittedName>
        <fullName evidence="1">Uncharacterized protein</fullName>
    </submittedName>
</protein>
<accession>A0A0P0RCA7</accession>
<proteinExistence type="predicted"/>
<sequence length="43" mass="4496">MRRFGIGHGVVSGISSKPARYIHTGRGAPGDRTIVQSLGRSCG</sequence>
<dbReference type="EMBL" id="CP012746">
    <property type="protein sequence ID" value="ALL66098.1"/>
    <property type="molecule type" value="Genomic_DNA"/>
</dbReference>
<dbReference type="KEGG" id="bcai:K788_0003320"/>
<dbReference type="AlphaFoldDB" id="A0A0P0RCA7"/>
<organism evidence="1 2">
    <name type="scientific">Paraburkholderia caribensis MBA4</name>
    <dbReference type="NCBI Taxonomy" id="1323664"/>
    <lineage>
        <taxon>Bacteria</taxon>
        <taxon>Pseudomonadati</taxon>
        <taxon>Pseudomonadota</taxon>
        <taxon>Betaproteobacteria</taxon>
        <taxon>Burkholderiales</taxon>
        <taxon>Burkholderiaceae</taxon>
        <taxon>Paraburkholderia</taxon>
    </lineage>
</organism>
<reference evidence="1 2" key="1">
    <citation type="journal article" date="2014" name="Genome Announc.">
        <title>Draft Genome Sequence of the Haloacid-Degrading Burkholderia caribensis Strain MBA4.</title>
        <authorList>
            <person name="Pan Y."/>
            <person name="Kong K.F."/>
            <person name="Tsang J.S."/>
        </authorList>
    </citation>
    <scope>NUCLEOTIDE SEQUENCE [LARGE SCALE GENOMIC DNA]</scope>
    <source>
        <strain evidence="1 2">MBA4</strain>
    </source>
</reference>
<evidence type="ECO:0000313" key="1">
    <source>
        <dbReference type="EMBL" id="ALL66098.1"/>
    </source>
</evidence>
<name>A0A0P0RCA7_9BURK</name>
<dbReference type="Proteomes" id="UP000019146">
    <property type="component" value="Chromosome 1"/>
</dbReference>
<gene>
    <name evidence="1" type="ORF">K788_0003320</name>
</gene>
<evidence type="ECO:0000313" key="2">
    <source>
        <dbReference type="Proteomes" id="UP000019146"/>
    </source>
</evidence>